<reference evidence="1 2" key="1">
    <citation type="journal article" date="2019" name="Int. J. Syst. Evol. Microbiol.">
        <title>The Global Catalogue of Microorganisms (GCM) 10K type strain sequencing project: providing services to taxonomists for standard genome sequencing and annotation.</title>
        <authorList>
            <consortium name="The Broad Institute Genomics Platform"/>
            <consortium name="The Broad Institute Genome Sequencing Center for Infectious Disease"/>
            <person name="Wu L."/>
            <person name="Ma J."/>
        </authorList>
    </citation>
    <scope>NUCLEOTIDE SEQUENCE [LARGE SCALE GENOMIC DNA]</scope>
    <source>
        <strain evidence="1 2">DT55</strain>
    </source>
</reference>
<protein>
    <recommendedName>
        <fullName evidence="3">DUF1102 domain-containing protein</fullName>
    </recommendedName>
</protein>
<sequence>MQRRKFLAGVGSLAAGTAAAMGTGAFSIVSASRSLNVNVAGDRQAYLGLDPSISQYASINSSGQMELEFDGSNGQNGAGLNDEANSLFQNVFKITNNGSDSINVVVSGLDTSTSDGDGVDPMTVYWTSSEVDENSPAYTEMSVMTGSPNPLGDENWGTTTQLLTLDAGESAYMHLEFYLSDSNTLSDVKTNPADIPEELGLYAQGYNR</sequence>
<name>A0ABD5WY38_9EURY</name>
<proteinExistence type="predicted"/>
<accession>A0ABD5WY38</accession>
<dbReference type="EMBL" id="JBHTAG010000002">
    <property type="protein sequence ID" value="MFC7096469.1"/>
    <property type="molecule type" value="Genomic_DNA"/>
</dbReference>
<gene>
    <name evidence="1" type="ORF">ACFQKD_04060</name>
</gene>
<dbReference type="GeneID" id="79269641"/>
<keyword evidence="2" id="KW-1185">Reference proteome</keyword>
<evidence type="ECO:0008006" key="3">
    <source>
        <dbReference type="Google" id="ProtNLM"/>
    </source>
</evidence>
<dbReference type="Proteomes" id="UP001596388">
    <property type="component" value="Unassembled WGS sequence"/>
</dbReference>
<dbReference type="RefSeq" id="WP_276239059.1">
    <property type="nucleotide sequence ID" value="NZ_CP119989.1"/>
</dbReference>
<evidence type="ECO:0000313" key="2">
    <source>
        <dbReference type="Proteomes" id="UP001596388"/>
    </source>
</evidence>
<organism evidence="1 2">
    <name type="scientific">Halobaculum marinum</name>
    <dbReference type="NCBI Taxonomy" id="3031996"/>
    <lineage>
        <taxon>Archaea</taxon>
        <taxon>Methanobacteriati</taxon>
        <taxon>Methanobacteriota</taxon>
        <taxon>Stenosarchaea group</taxon>
        <taxon>Halobacteria</taxon>
        <taxon>Halobacteriales</taxon>
        <taxon>Haloferacaceae</taxon>
        <taxon>Halobaculum</taxon>
    </lineage>
</organism>
<evidence type="ECO:0000313" key="1">
    <source>
        <dbReference type="EMBL" id="MFC7096469.1"/>
    </source>
</evidence>
<dbReference type="AlphaFoldDB" id="A0ABD5WY38"/>
<comment type="caution">
    <text evidence="1">The sequence shown here is derived from an EMBL/GenBank/DDBJ whole genome shotgun (WGS) entry which is preliminary data.</text>
</comment>